<keyword evidence="2" id="KW-1185">Reference proteome</keyword>
<name>N1WTK8_9FLAO</name>
<sequence length="146" mass="16020">MFSKSCEYGIKATLFIAQKSQWGERVSLKEIATAIDSPIAFTAKILQVLAKANIITSTKGLRGGYQIEKERLPKINLRQIVEAIDGNSLFQGCALGLNKCNAKEPCPLHDQFVAIRDELSVALSSSNLLDVAMDLNLGISVLKRQR</sequence>
<dbReference type="eggNOG" id="COG1959">
    <property type="taxonomic scope" value="Bacteria"/>
</dbReference>
<accession>N1WTK8</accession>
<proteinExistence type="predicted"/>
<dbReference type="RefSeq" id="WP_003441769.1">
    <property type="nucleotide sequence ID" value="NZ_APLF01000011.1"/>
</dbReference>
<dbReference type="GO" id="GO:0003700">
    <property type="term" value="F:DNA-binding transcription factor activity"/>
    <property type="evidence" value="ECO:0007669"/>
    <property type="project" value="TreeGrafter"/>
</dbReference>
<evidence type="ECO:0000313" key="1">
    <source>
        <dbReference type="EMBL" id="EMY80522.1"/>
    </source>
</evidence>
<comment type="caution">
    <text evidence="1">The sequence shown here is derived from an EMBL/GenBank/DDBJ whole genome shotgun (WGS) entry which is preliminary data.</text>
</comment>
<dbReference type="Gene3D" id="1.10.10.10">
    <property type="entry name" value="Winged helix-like DNA-binding domain superfamily/Winged helix DNA-binding domain"/>
    <property type="match status" value="1"/>
</dbReference>
<protein>
    <submittedName>
        <fullName evidence="1">Rrf2-type transcriptional regulator</fullName>
    </submittedName>
</protein>
<dbReference type="InterPro" id="IPR000944">
    <property type="entry name" value="Tscrpt_reg_Rrf2"/>
</dbReference>
<dbReference type="NCBIfam" id="TIGR00738">
    <property type="entry name" value="rrf2_super"/>
    <property type="match status" value="1"/>
</dbReference>
<dbReference type="Proteomes" id="UP000012317">
    <property type="component" value="Unassembled WGS sequence"/>
</dbReference>
<dbReference type="PROSITE" id="PS51197">
    <property type="entry name" value="HTH_RRF2_2"/>
    <property type="match status" value="1"/>
</dbReference>
<dbReference type="STRING" id="1189619.pgond44_11076"/>
<organism evidence="1 2">
    <name type="scientific">Psychroflexus gondwanensis ACAM 44</name>
    <dbReference type="NCBI Taxonomy" id="1189619"/>
    <lineage>
        <taxon>Bacteria</taxon>
        <taxon>Pseudomonadati</taxon>
        <taxon>Bacteroidota</taxon>
        <taxon>Flavobacteriia</taxon>
        <taxon>Flavobacteriales</taxon>
        <taxon>Flavobacteriaceae</taxon>
        <taxon>Psychroflexus</taxon>
    </lineage>
</organism>
<gene>
    <name evidence="1" type="ORF">pgond44_11076</name>
</gene>
<dbReference type="InterPro" id="IPR036388">
    <property type="entry name" value="WH-like_DNA-bd_sf"/>
</dbReference>
<dbReference type="Pfam" id="PF02082">
    <property type="entry name" value="Rrf2"/>
    <property type="match status" value="1"/>
</dbReference>
<dbReference type="AlphaFoldDB" id="N1WTK8"/>
<dbReference type="SUPFAM" id="SSF46785">
    <property type="entry name" value="Winged helix' DNA-binding domain"/>
    <property type="match status" value="1"/>
</dbReference>
<evidence type="ECO:0000313" key="2">
    <source>
        <dbReference type="Proteomes" id="UP000012317"/>
    </source>
</evidence>
<dbReference type="GO" id="GO:0005829">
    <property type="term" value="C:cytosol"/>
    <property type="evidence" value="ECO:0007669"/>
    <property type="project" value="TreeGrafter"/>
</dbReference>
<reference evidence="1 2" key="1">
    <citation type="journal article" date="2014" name="Genome Biol. Evol.">
        <title>Extensive gene acquisition in the extremely psychrophilic bacterial species Psychroflexus torquis and the link to sea-ice ecosystem specialism.</title>
        <authorList>
            <person name="Feng S."/>
            <person name="Powell S.M."/>
            <person name="Wilson R."/>
            <person name="Bowman J.P."/>
        </authorList>
    </citation>
    <scope>NUCLEOTIDE SEQUENCE [LARGE SCALE GENOMIC DNA]</scope>
    <source>
        <strain evidence="1 2">ACAM 44</strain>
    </source>
</reference>
<dbReference type="InterPro" id="IPR036390">
    <property type="entry name" value="WH_DNA-bd_sf"/>
</dbReference>
<dbReference type="PANTHER" id="PTHR33221:SF13">
    <property type="entry name" value="TRANSCRIPTIONAL REGULATOR-RELATED"/>
    <property type="match status" value="1"/>
</dbReference>
<dbReference type="EMBL" id="APLF01000011">
    <property type="protein sequence ID" value="EMY80522.1"/>
    <property type="molecule type" value="Genomic_DNA"/>
</dbReference>
<dbReference type="PANTHER" id="PTHR33221">
    <property type="entry name" value="WINGED HELIX-TURN-HELIX TRANSCRIPTIONAL REGULATOR, RRF2 FAMILY"/>
    <property type="match status" value="1"/>
</dbReference>